<name>A0A7S2CD50_9STRA</name>
<feature type="region of interest" description="Disordered" evidence="1">
    <location>
        <begin position="178"/>
        <end position="202"/>
    </location>
</feature>
<sequence length="680" mass="75434">MSDGAINYLSTSPLVFDVVNPYVQAKCTSEAGEGKDACDADNGRAQSTLQREKNSEQGDLCDAARHAETLDRDRAPGTVNSQMEKTGSGKSMTDKNKADTNAIPDVRTYHCYTCKNELRAYEFFSRRLSEEARRVVGYGKGHVITKDELEKKHQLEAHRVSLHGGGMSVAWAQPSALPSGQEPGYNPVGHLSRNQKSQAKKDHAIKKLKKLEDKERVKEEHGAYISSLRPNTRYCCSDCDASFRRVKDFENHKQNNCGLFAKKKARRLTHDETTVTSLVEAHDDDVGLQAVLDEERGLDLIELKLPRGMEPGWTLDVDRDIAEGEIPVPPQFEHMAWSIPCARSELKVHSTVRVSAIHFPVDGPTDFGLGWKSAFYYAKVRSTSASLVALLEYEPVDGNLDEPQGAHHCDFRNLEVGSPVSIDQETKWPAVVKGVGSLSAAARALVYSGCKIVSVNGEETLTLSAVRTKLQEKCRLNQGMKIILRRPVPTPLNRGCARVAQSKKNPYKWDEDVMGLMDNLVKDPALARRGHAVLRELKKMYGTKLNEAGLPKVPPLRFVEKRMLLLWKKNKKKELQAEHNEAVGLFDEGEDNNGSSDDDDMDGDDEPVDYEALKQKHFHDLSGVSVTLLRNRIREFMHDPAVSARDLPAGTPSSGQARSTAVRDHLRNKLAGILAGLGSL</sequence>
<evidence type="ECO:0000313" key="2">
    <source>
        <dbReference type="EMBL" id="CAD9421899.1"/>
    </source>
</evidence>
<dbReference type="AlphaFoldDB" id="A0A7S2CD50"/>
<feature type="region of interest" description="Disordered" evidence="1">
    <location>
        <begin position="582"/>
        <end position="607"/>
    </location>
</feature>
<accession>A0A7S2CD50</accession>
<feature type="compositionally biased region" description="Basic and acidic residues" evidence="1">
    <location>
        <begin position="32"/>
        <end position="42"/>
    </location>
</feature>
<dbReference type="EMBL" id="HBGS01027199">
    <property type="protein sequence ID" value="CAD9421899.1"/>
    <property type="molecule type" value="Transcribed_RNA"/>
</dbReference>
<gene>
    <name evidence="2" type="ORF">DSPE1174_LOCUS13792</name>
</gene>
<feature type="region of interest" description="Disordered" evidence="1">
    <location>
        <begin position="32"/>
        <end position="98"/>
    </location>
</feature>
<proteinExistence type="predicted"/>
<feature type="compositionally biased region" description="Polar residues" evidence="1">
    <location>
        <begin position="78"/>
        <end position="91"/>
    </location>
</feature>
<feature type="region of interest" description="Disordered" evidence="1">
    <location>
        <begin position="643"/>
        <end position="662"/>
    </location>
</feature>
<organism evidence="2">
    <name type="scientific">Octactis speculum</name>
    <dbReference type="NCBI Taxonomy" id="3111310"/>
    <lineage>
        <taxon>Eukaryota</taxon>
        <taxon>Sar</taxon>
        <taxon>Stramenopiles</taxon>
        <taxon>Ochrophyta</taxon>
        <taxon>Dictyochophyceae</taxon>
        <taxon>Dictyochales</taxon>
        <taxon>Dictyochaceae</taxon>
        <taxon>Octactis</taxon>
    </lineage>
</organism>
<protein>
    <submittedName>
        <fullName evidence="2">Uncharacterized protein</fullName>
    </submittedName>
</protein>
<evidence type="ECO:0000256" key="1">
    <source>
        <dbReference type="SAM" id="MobiDB-lite"/>
    </source>
</evidence>
<feature type="compositionally biased region" description="Acidic residues" evidence="1">
    <location>
        <begin position="587"/>
        <end position="607"/>
    </location>
</feature>
<feature type="compositionally biased region" description="Basic and acidic residues" evidence="1">
    <location>
        <begin position="50"/>
        <end position="75"/>
    </location>
</feature>
<reference evidence="2" key="1">
    <citation type="submission" date="2021-01" db="EMBL/GenBank/DDBJ databases">
        <authorList>
            <person name="Corre E."/>
            <person name="Pelletier E."/>
            <person name="Niang G."/>
            <person name="Scheremetjew M."/>
            <person name="Finn R."/>
            <person name="Kale V."/>
            <person name="Holt S."/>
            <person name="Cochrane G."/>
            <person name="Meng A."/>
            <person name="Brown T."/>
            <person name="Cohen L."/>
        </authorList>
    </citation>
    <scope>NUCLEOTIDE SEQUENCE</scope>
    <source>
        <strain evidence="2">CCMP1381</strain>
    </source>
</reference>